<protein>
    <submittedName>
        <fullName evidence="1">Uncharacterized protein</fullName>
    </submittedName>
</protein>
<evidence type="ECO:0000313" key="2">
    <source>
        <dbReference type="Proteomes" id="UP000664807"/>
    </source>
</evidence>
<accession>A0ABS3FEG1</accession>
<proteinExistence type="predicted"/>
<dbReference type="EMBL" id="JAFLNM010000001">
    <property type="protein sequence ID" value="MBO0341550.1"/>
    <property type="molecule type" value="Genomic_DNA"/>
</dbReference>
<gene>
    <name evidence="1" type="ORF">J0654_07825</name>
</gene>
<dbReference type="PROSITE" id="PS51257">
    <property type="entry name" value="PROKAR_LIPOPROTEIN"/>
    <property type="match status" value="1"/>
</dbReference>
<sequence>MKLTNFFFIILTVVASTVFVSCSKDDDTFARVSVNGTEIMATPSDFVVGDRSDFNGDVDASFKGNGGSAVRVFSWNNNLTTADYNADITATSEGSFQIIVRDADATVVLDRTIQGGTEPDSIDGVTSAGVSGIWTVTIEVNNFNGDGSFSLSEGN</sequence>
<dbReference type="RefSeq" id="WP_207027399.1">
    <property type="nucleotide sequence ID" value="NZ_JAFLNM010000001.1"/>
</dbReference>
<name>A0ABS3FEG1_9FLAO</name>
<reference evidence="1 2" key="1">
    <citation type="submission" date="2021-03" db="EMBL/GenBank/DDBJ databases">
        <title>Muricauda lutimaris sp. nov. and Muricauda ruestringensis sp. nov, two marine members of the Flavobacteriaceae isolated from deep sea sediments of Western Pacific.</title>
        <authorList>
            <person name="Zhao S."/>
            <person name="Liu R."/>
        </authorList>
    </citation>
    <scope>NUCLEOTIDE SEQUENCE [LARGE SCALE GENOMIC DNA]</scope>
    <source>
        <strain evidence="1 2">BC31-3-A3</strain>
    </source>
</reference>
<comment type="caution">
    <text evidence="1">The sequence shown here is derived from an EMBL/GenBank/DDBJ whole genome shotgun (WGS) entry which is preliminary data.</text>
</comment>
<keyword evidence="2" id="KW-1185">Reference proteome</keyword>
<dbReference type="Proteomes" id="UP000664807">
    <property type="component" value="Unassembled WGS sequence"/>
</dbReference>
<organism evidence="1 2">
    <name type="scientific">Flagellimonas profundi</name>
    <dbReference type="NCBI Taxonomy" id="2915620"/>
    <lineage>
        <taxon>Bacteria</taxon>
        <taxon>Pseudomonadati</taxon>
        <taxon>Bacteroidota</taxon>
        <taxon>Flavobacteriia</taxon>
        <taxon>Flavobacteriales</taxon>
        <taxon>Flavobacteriaceae</taxon>
        <taxon>Flagellimonas</taxon>
    </lineage>
</organism>
<evidence type="ECO:0000313" key="1">
    <source>
        <dbReference type="EMBL" id="MBO0341550.1"/>
    </source>
</evidence>